<dbReference type="Pfam" id="PF21529">
    <property type="entry name" value="GLV1-2"/>
    <property type="match status" value="1"/>
</dbReference>
<dbReference type="AlphaFoldDB" id="A0A3S4ND06"/>
<dbReference type="OrthoDB" id="1903945at2759"/>
<keyword evidence="2" id="KW-0732">Signal</keyword>
<proteinExistence type="predicted"/>
<feature type="chain" id="PRO_5018554350" evidence="2">
    <location>
        <begin position="24"/>
        <end position="152"/>
    </location>
</feature>
<feature type="compositionally biased region" description="Basic and acidic residues" evidence="1">
    <location>
        <begin position="100"/>
        <end position="132"/>
    </location>
</feature>
<evidence type="ECO:0000313" key="3">
    <source>
        <dbReference type="EMBL" id="RWR75524.1"/>
    </source>
</evidence>
<evidence type="ECO:0000256" key="2">
    <source>
        <dbReference type="SAM" id="SignalP"/>
    </source>
</evidence>
<feature type="signal peptide" evidence="2">
    <location>
        <begin position="1"/>
        <end position="23"/>
    </location>
</feature>
<gene>
    <name evidence="3" type="ORF">CKAN_00390900</name>
</gene>
<evidence type="ECO:0000313" key="4">
    <source>
        <dbReference type="Proteomes" id="UP000283530"/>
    </source>
</evidence>
<comment type="caution">
    <text evidence="3">The sequence shown here is derived from an EMBL/GenBank/DDBJ whole genome shotgun (WGS) entry which is preliminary data.</text>
</comment>
<protein>
    <submittedName>
        <fullName evidence="3">Uncharacterized protein</fullName>
    </submittedName>
</protein>
<dbReference type="PANTHER" id="PTHR33743:SF19">
    <property type="entry name" value="PROTEIN GOLVEN 6"/>
    <property type="match status" value="1"/>
</dbReference>
<dbReference type="Proteomes" id="UP000283530">
    <property type="component" value="Unassembled WGS sequence"/>
</dbReference>
<feature type="compositionally biased region" description="Polar residues" evidence="1">
    <location>
        <begin position="88"/>
        <end position="99"/>
    </location>
</feature>
<name>A0A3S4ND06_9MAGN</name>
<dbReference type="InterPro" id="IPR049306">
    <property type="entry name" value="GLV1-2"/>
</dbReference>
<organism evidence="3 4">
    <name type="scientific">Cinnamomum micranthum f. kanehirae</name>
    <dbReference type="NCBI Taxonomy" id="337451"/>
    <lineage>
        <taxon>Eukaryota</taxon>
        <taxon>Viridiplantae</taxon>
        <taxon>Streptophyta</taxon>
        <taxon>Embryophyta</taxon>
        <taxon>Tracheophyta</taxon>
        <taxon>Spermatophyta</taxon>
        <taxon>Magnoliopsida</taxon>
        <taxon>Magnoliidae</taxon>
        <taxon>Laurales</taxon>
        <taxon>Lauraceae</taxon>
        <taxon>Cinnamomum</taxon>
    </lineage>
</organism>
<dbReference type="PANTHER" id="PTHR33743">
    <property type="entry name" value="PROTEIN GOLVEN 6-RELATED"/>
    <property type="match status" value="1"/>
</dbReference>
<dbReference type="EMBL" id="QPKB01000002">
    <property type="protein sequence ID" value="RWR75524.1"/>
    <property type="molecule type" value="Genomic_DNA"/>
</dbReference>
<keyword evidence="4" id="KW-1185">Reference proteome</keyword>
<reference evidence="3 4" key="1">
    <citation type="journal article" date="2019" name="Nat. Plants">
        <title>Stout camphor tree genome fills gaps in understanding of flowering plant genome evolution.</title>
        <authorList>
            <person name="Chaw S.M."/>
            <person name="Liu Y.C."/>
            <person name="Wu Y.W."/>
            <person name="Wang H.Y."/>
            <person name="Lin C.I."/>
            <person name="Wu C.S."/>
            <person name="Ke H.M."/>
            <person name="Chang L.Y."/>
            <person name="Hsu C.Y."/>
            <person name="Yang H.T."/>
            <person name="Sudianto E."/>
            <person name="Hsu M.H."/>
            <person name="Wu K.P."/>
            <person name="Wang L.N."/>
            <person name="Leebens-Mack J.H."/>
            <person name="Tsai I.J."/>
        </authorList>
    </citation>
    <scope>NUCLEOTIDE SEQUENCE [LARGE SCALE GENOMIC DNA]</scope>
    <source>
        <strain evidence="4">cv. Chaw 1501</strain>
        <tissue evidence="3">Young leaves</tissue>
    </source>
</reference>
<sequence length="152" mass="16892">MKMKPSTSLLPFFFILLLSTTQGIRFQVPEYLSQSHQQIQQERSSIEGSAIGEVVICNDGHCSGRSRKLVTMAKTNTESAKNKGVEVQATTNNTSIKVESTSEKLDIEPPVSEHQKSPVSEHRQSADEHYPDIIDIAGMDYSPAKRKPPIHN</sequence>
<evidence type="ECO:0000256" key="1">
    <source>
        <dbReference type="SAM" id="MobiDB-lite"/>
    </source>
</evidence>
<feature type="region of interest" description="Disordered" evidence="1">
    <location>
        <begin position="80"/>
        <end position="152"/>
    </location>
</feature>
<accession>A0A3S4ND06</accession>